<dbReference type="EMBL" id="JACYXZ010000003">
    <property type="protein sequence ID" value="MBD8870611.1"/>
    <property type="molecule type" value="Genomic_DNA"/>
</dbReference>
<gene>
    <name evidence="1" type="ORF">IE331_13325</name>
</gene>
<reference evidence="1" key="1">
    <citation type="submission" date="2020-09" db="EMBL/GenBank/DDBJ databases">
        <title>Nocardioides sp. strain MJB4 16S ribosomal RNA gene Genome sequencing and assembly.</title>
        <authorList>
            <person name="Kim I."/>
        </authorList>
    </citation>
    <scope>NUCLEOTIDE SEQUENCE</scope>
    <source>
        <strain evidence="1">MJB4</strain>
    </source>
</reference>
<proteinExistence type="predicted"/>
<dbReference type="AlphaFoldDB" id="A0A927KA75"/>
<evidence type="ECO:0000313" key="2">
    <source>
        <dbReference type="Proteomes" id="UP000616839"/>
    </source>
</evidence>
<sequence>MSNEGGAAAPAPVLWMEDEPERLARDQREVASFAPDLEYLPPRANPLMPHGGWTGRLPLWPFERSEPHGARALLDGEGMTIALVYSAAHPMVPPTIFPITPEPTIDECTQNAWHVAPIGSLCLLQTQGDWAPEASITELLEKAAGWRIEYALMKAGALDKMTTSGIALDDTLDTLITEVGQQQLSPDDESTG</sequence>
<evidence type="ECO:0000313" key="1">
    <source>
        <dbReference type="EMBL" id="MBD8870611.1"/>
    </source>
</evidence>
<keyword evidence="2" id="KW-1185">Reference proteome</keyword>
<dbReference type="RefSeq" id="WP_192143892.1">
    <property type="nucleotide sequence ID" value="NZ_JACYXZ010000003.1"/>
</dbReference>
<dbReference type="Proteomes" id="UP000616839">
    <property type="component" value="Unassembled WGS sequence"/>
</dbReference>
<comment type="caution">
    <text evidence="1">The sequence shown here is derived from an EMBL/GenBank/DDBJ whole genome shotgun (WGS) entry which is preliminary data.</text>
</comment>
<name>A0A927KA75_9ACTN</name>
<protein>
    <submittedName>
        <fullName evidence="1">Uncharacterized protein</fullName>
    </submittedName>
</protein>
<organism evidence="1 2">
    <name type="scientific">Nocardioides donggukensis</name>
    <dbReference type="NCBI Taxonomy" id="2774019"/>
    <lineage>
        <taxon>Bacteria</taxon>
        <taxon>Bacillati</taxon>
        <taxon>Actinomycetota</taxon>
        <taxon>Actinomycetes</taxon>
        <taxon>Propionibacteriales</taxon>
        <taxon>Nocardioidaceae</taxon>
        <taxon>Nocardioides</taxon>
    </lineage>
</organism>
<accession>A0A927KA75</accession>